<dbReference type="GO" id="GO:0002949">
    <property type="term" value="P:tRNA threonylcarbamoyladenosine modification"/>
    <property type="evidence" value="ECO:0007669"/>
    <property type="project" value="InterPro"/>
</dbReference>
<dbReference type="EMBL" id="JAFGIX010000003">
    <property type="protein sequence ID" value="MBN1571667.1"/>
    <property type="molecule type" value="Genomic_DNA"/>
</dbReference>
<feature type="domain" description="Gcp-like" evidence="1">
    <location>
        <begin position="32"/>
        <end position="127"/>
    </location>
</feature>
<dbReference type="InterPro" id="IPR000905">
    <property type="entry name" value="Gcp-like_dom"/>
</dbReference>
<dbReference type="NCBIfam" id="TIGR03725">
    <property type="entry name" value="T6A_YeaZ"/>
    <property type="match status" value="1"/>
</dbReference>
<dbReference type="AlphaFoldDB" id="A0A9D8PN30"/>
<comment type="caution">
    <text evidence="2">The sequence shown here is derived from an EMBL/GenBank/DDBJ whole genome shotgun (WGS) entry which is preliminary data.</text>
</comment>
<gene>
    <name evidence="2" type="primary">tsaB</name>
    <name evidence="2" type="ORF">JW984_00550</name>
</gene>
<evidence type="ECO:0000313" key="2">
    <source>
        <dbReference type="EMBL" id="MBN1571667.1"/>
    </source>
</evidence>
<dbReference type="Proteomes" id="UP000809273">
    <property type="component" value="Unassembled WGS sequence"/>
</dbReference>
<sequence length="247" mass="26219">MIVLGVDTATPKASVAVLRDDALSGKASTDGKRSHSETLLFAVNSALNEAGVSLNEIGLLAVGLGPGSFTALRVGVVTMKALSYSLSVPIVGVSTLDVLAAKTKYDGVVLPVIDARKGEVFTAPFSVDASGSVKRLGEYRSLNPRSLNPRSLKPDRLLDLIELHGGDCLILGGGVPIVEEMLKGGVKIAERGLWEVDASILCRLALMKYKEAGAPDLEEIKPLYVRKSDAEINLETGKLGKRINRKR</sequence>
<dbReference type="InterPro" id="IPR043129">
    <property type="entry name" value="ATPase_NBD"/>
</dbReference>
<evidence type="ECO:0000259" key="1">
    <source>
        <dbReference type="Pfam" id="PF00814"/>
    </source>
</evidence>
<accession>A0A9D8PN30</accession>
<dbReference type="InterPro" id="IPR022496">
    <property type="entry name" value="T6A_TsaB"/>
</dbReference>
<dbReference type="Pfam" id="PF00814">
    <property type="entry name" value="TsaD"/>
    <property type="match status" value="1"/>
</dbReference>
<dbReference type="CDD" id="cd24032">
    <property type="entry name" value="ASKHA_NBD_TsaB"/>
    <property type="match status" value="1"/>
</dbReference>
<organism evidence="2 3">
    <name type="scientific">Candidatus Zymogenus saltonus</name>
    <dbReference type="NCBI Taxonomy" id="2844893"/>
    <lineage>
        <taxon>Bacteria</taxon>
        <taxon>Deltaproteobacteria</taxon>
        <taxon>Candidatus Zymogenia</taxon>
        <taxon>Candidatus Zymogeniales</taxon>
        <taxon>Candidatus Zymogenaceae</taxon>
        <taxon>Candidatus Zymogenus</taxon>
    </lineage>
</organism>
<reference evidence="2" key="2">
    <citation type="submission" date="2021-01" db="EMBL/GenBank/DDBJ databases">
        <authorList>
            <person name="Hahn C.R."/>
            <person name="Youssef N.H."/>
            <person name="Elshahed M."/>
        </authorList>
    </citation>
    <scope>NUCLEOTIDE SEQUENCE</scope>
    <source>
        <strain evidence="2">Zod_Metabat.24</strain>
    </source>
</reference>
<reference evidence="2" key="1">
    <citation type="journal article" date="2021" name="Environ. Microbiol.">
        <title>Genomic characterization of three novel Desulfobacterota classes expand the metabolic and phylogenetic diversity of the phylum.</title>
        <authorList>
            <person name="Murphy C.L."/>
            <person name="Biggerstaff J."/>
            <person name="Eichhorn A."/>
            <person name="Ewing E."/>
            <person name="Shahan R."/>
            <person name="Soriano D."/>
            <person name="Stewart S."/>
            <person name="VanMol K."/>
            <person name="Walker R."/>
            <person name="Walters P."/>
            <person name="Elshahed M.S."/>
            <person name="Youssef N.H."/>
        </authorList>
    </citation>
    <scope>NUCLEOTIDE SEQUENCE</scope>
    <source>
        <strain evidence="2">Zod_Metabat.24</strain>
    </source>
</reference>
<dbReference type="GO" id="GO:0005829">
    <property type="term" value="C:cytosol"/>
    <property type="evidence" value="ECO:0007669"/>
    <property type="project" value="TreeGrafter"/>
</dbReference>
<evidence type="ECO:0000313" key="3">
    <source>
        <dbReference type="Proteomes" id="UP000809273"/>
    </source>
</evidence>
<dbReference type="SUPFAM" id="SSF53067">
    <property type="entry name" value="Actin-like ATPase domain"/>
    <property type="match status" value="2"/>
</dbReference>
<dbReference type="Gene3D" id="3.30.420.40">
    <property type="match status" value="2"/>
</dbReference>
<dbReference type="PANTHER" id="PTHR11735">
    <property type="entry name" value="TRNA N6-ADENOSINE THREONYLCARBAMOYLTRANSFERASE"/>
    <property type="match status" value="1"/>
</dbReference>
<protein>
    <submittedName>
        <fullName evidence="2">tRNA (Adenosine(37)-N6)-threonylcarbamoyltransferase complex dimerization subunit type 1 TsaB</fullName>
    </submittedName>
</protein>
<dbReference type="PANTHER" id="PTHR11735:SF11">
    <property type="entry name" value="TRNA THREONYLCARBAMOYLADENOSINE BIOSYNTHESIS PROTEIN TSAB"/>
    <property type="match status" value="1"/>
</dbReference>
<proteinExistence type="predicted"/>
<name>A0A9D8PN30_9DELT</name>